<evidence type="ECO:0000256" key="2">
    <source>
        <dbReference type="ARBA" id="ARBA00022676"/>
    </source>
</evidence>
<evidence type="ECO:0000313" key="8">
    <source>
        <dbReference type="Proteomes" id="UP000019116"/>
    </source>
</evidence>
<gene>
    <name evidence="7" type="primary">LOC123094327</name>
</gene>
<dbReference type="AlphaFoldDB" id="A0A3B6IJW2"/>
<reference evidence="7" key="2">
    <citation type="submission" date="2018-10" db="UniProtKB">
        <authorList>
            <consortium name="EnsemblPlants"/>
        </authorList>
    </citation>
    <scope>IDENTIFICATION</scope>
</reference>
<proteinExistence type="inferred from homology"/>
<dbReference type="OrthoDB" id="5835829at2759"/>
<dbReference type="Gramene" id="TraesKAR4B01G0019330.1">
    <property type="protein sequence ID" value="cds.TraesKAR4B01G0019330.1"/>
    <property type="gene ID" value="TraesKAR4B01G0019330"/>
</dbReference>
<organism evidence="7">
    <name type="scientific">Triticum aestivum</name>
    <name type="common">Wheat</name>
    <dbReference type="NCBI Taxonomy" id="4565"/>
    <lineage>
        <taxon>Eukaryota</taxon>
        <taxon>Viridiplantae</taxon>
        <taxon>Streptophyta</taxon>
        <taxon>Embryophyta</taxon>
        <taxon>Tracheophyta</taxon>
        <taxon>Spermatophyta</taxon>
        <taxon>Magnoliopsida</taxon>
        <taxon>Liliopsida</taxon>
        <taxon>Poales</taxon>
        <taxon>Poaceae</taxon>
        <taxon>BOP clade</taxon>
        <taxon>Pooideae</taxon>
        <taxon>Triticodae</taxon>
        <taxon>Triticeae</taxon>
        <taxon>Triticinae</taxon>
        <taxon>Triticum</taxon>
    </lineage>
</organism>
<feature type="region of interest" description="Disordered" evidence="6">
    <location>
        <begin position="451"/>
        <end position="483"/>
    </location>
</feature>
<comment type="similarity">
    <text evidence="1 4">Belongs to the UDP-glycosyltransferase family.</text>
</comment>
<dbReference type="Gramene" id="TraesCAD_scaffold_009483_01G000300.1">
    <property type="protein sequence ID" value="TraesCAD_scaffold_009483_01G000300.1"/>
    <property type="gene ID" value="TraesCAD_scaffold_009483_01G000300"/>
</dbReference>
<dbReference type="Gene3D" id="3.40.50.2000">
    <property type="entry name" value="Glycogen Phosphorylase B"/>
    <property type="match status" value="2"/>
</dbReference>
<keyword evidence="2 4" id="KW-0328">Glycosyltransferase</keyword>
<evidence type="ECO:0000256" key="5">
    <source>
        <dbReference type="RuleBase" id="RU362057"/>
    </source>
</evidence>
<keyword evidence="8" id="KW-1185">Reference proteome</keyword>
<dbReference type="Pfam" id="PF00201">
    <property type="entry name" value="UDPGT"/>
    <property type="match status" value="1"/>
</dbReference>
<dbReference type="CDD" id="cd03784">
    <property type="entry name" value="GT1_Gtf-like"/>
    <property type="match status" value="1"/>
</dbReference>
<name>A0A3B6IJW2_WHEAT</name>
<dbReference type="FunFam" id="3.40.50.2000:FF:000037">
    <property type="entry name" value="Glycosyltransferase"/>
    <property type="match status" value="1"/>
</dbReference>
<dbReference type="Gramene" id="TraesCS4B03G0088000.1">
    <property type="protein sequence ID" value="TraesCS4B03G0088000.1.CDS"/>
    <property type="gene ID" value="TraesCS4B03G0088000"/>
</dbReference>
<dbReference type="InterPro" id="IPR035595">
    <property type="entry name" value="UDP_glycos_trans_CS"/>
</dbReference>
<evidence type="ECO:0000256" key="1">
    <source>
        <dbReference type="ARBA" id="ARBA00009995"/>
    </source>
</evidence>
<dbReference type="PROSITE" id="PS00375">
    <property type="entry name" value="UDPGT"/>
    <property type="match status" value="1"/>
</dbReference>
<dbReference type="Proteomes" id="UP000019116">
    <property type="component" value="Chromosome 4B"/>
</dbReference>
<dbReference type="STRING" id="4565.A0A3B6IJW2"/>
<protein>
    <recommendedName>
        <fullName evidence="5">Glycosyltransferase</fullName>
        <ecNumber evidence="5">2.4.1.-</ecNumber>
    </recommendedName>
</protein>
<evidence type="ECO:0000256" key="4">
    <source>
        <dbReference type="RuleBase" id="RU003718"/>
    </source>
</evidence>
<dbReference type="GO" id="GO:0035251">
    <property type="term" value="F:UDP-glucosyltransferase activity"/>
    <property type="evidence" value="ECO:0000318"/>
    <property type="project" value="GO_Central"/>
</dbReference>
<feature type="compositionally biased region" description="Basic residues" evidence="6">
    <location>
        <begin position="465"/>
        <end position="477"/>
    </location>
</feature>
<dbReference type="Gramene" id="TraesROB_scaffold_006154_01G000200.1">
    <property type="protein sequence ID" value="TraesROB_scaffold_006154_01G000200.1"/>
    <property type="gene ID" value="TraesROB_scaffold_006154_01G000200"/>
</dbReference>
<dbReference type="InterPro" id="IPR050481">
    <property type="entry name" value="UDP-glycosyltransf_plant"/>
</dbReference>
<dbReference type="Gramene" id="TraesJUL4B03G02257450.2">
    <property type="protein sequence ID" value="TraesJUL4B03G02257450.2"/>
    <property type="gene ID" value="TraesJUL4B03G02257450"/>
</dbReference>
<dbReference type="PANTHER" id="PTHR48049">
    <property type="entry name" value="GLYCOSYLTRANSFERASE"/>
    <property type="match status" value="1"/>
</dbReference>
<dbReference type="EnsemblPlants" id="TraesCS4B02G040600.1">
    <property type="protein sequence ID" value="TraesCS4B02G040600.1"/>
    <property type="gene ID" value="TraesCS4B02G040600"/>
</dbReference>
<dbReference type="SUPFAM" id="SSF53756">
    <property type="entry name" value="UDP-Glycosyltransferase/glycogen phosphorylase"/>
    <property type="match status" value="1"/>
</dbReference>
<evidence type="ECO:0000313" key="7">
    <source>
        <dbReference type="EnsemblPlants" id="TraesCS4B02G040600.1"/>
    </source>
</evidence>
<dbReference type="FunFam" id="3.40.50.2000:FF:000088">
    <property type="entry name" value="Glycosyltransferase"/>
    <property type="match status" value="1"/>
</dbReference>
<dbReference type="Gramene" id="TraesWEE_scaffold_005441_01G000800.1">
    <property type="protein sequence ID" value="TraesWEE_scaffold_005441_01G000800.1"/>
    <property type="gene ID" value="TraesWEE_scaffold_005441_01G000800"/>
</dbReference>
<dbReference type="Gramene" id="TraesCLE_scaffold_001902_01G000500.1">
    <property type="protein sequence ID" value="TraesCLE_scaffold_001902_01G000500.1"/>
    <property type="gene ID" value="TraesCLE_scaffold_001902_01G000500"/>
</dbReference>
<evidence type="ECO:0000256" key="6">
    <source>
        <dbReference type="SAM" id="MobiDB-lite"/>
    </source>
</evidence>
<dbReference type="InterPro" id="IPR002213">
    <property type="entry name" value="UDP_glucos_trans"/>
</dbReference>
<reference evidence="7" key="1">
    <citation type="submission" date="2018-08" db="EMBL/GenBank/DDBJ databases">
        <authorList>
            <person name="Rossello M."/>
        </authorList>
    </citation>
    <scope>NUCLEOTIDE SEQUENCE [LARGE SCALE GENOMIC DNA]</scope>
    <source>
        <strain evidence="7">cv. Chinese Spring</strain>
    </source>
</reference>
<keyword evidence="3 4" id="KW-0808">Transferase</keyword>
<dbReference type="PANTHER" id="PTHR48049:SF163">
    <property type="entry name" value="GLYCOSYLTRANSFERASE"/>
    <property type="match status" value="1"/>
</dbReference>
<dbReference type="EC" id="2.4.1.-" evidence="5"/>
<dbReference type="SMR" id="A0A3B6IJW2"/>
<feature type="compositionally biased region" description="Low complexity" evidence="6">
    <location>
        <begin position="455"/>
        <end position="464"/>
    </location>
</feature>
<accession>A0A3B6IJW2</accession>
<sequence>MDASESESSPLHVVIFPWLAMGHLLPCLELAERLAARGHRVSFVSTPRNLARLPPVRPALASLVHLVALPLPRVAGLPDGAESTSDVPPDKFHLHRVAFDGLAAPFTAFLDAACAGGRRPDWVVADFVHHWVAAVAQARKVPCAMLLPCAAGVAALSGPPPESRAEEHQAVSRSMDAAPRFEAELTTEEFAAEDASGLSIMGRFFMTLKRSKLVALRSSPELEPDAFPLLTRLYGKPAVPLGLLPPPPNGDRSASENSEDVAIIQWLDARPAKSVVYVALGSEAPLRAELLRELAHGLELSGTRFLWVLRNPVNGDADTILPDGFMERTAERGLVAVRWVPQVSILAHGAVGAFLTHCGWGSVVEGLQFGHPLIMLPLAGDQGPNARLMEERKVGVLVPRDEKDGSFTRDGVAGAVRAVVVEEGGRVFADNAKRLQGIVASVECNESRQVVDAISTSSKRTPTTSRRRVQPHPHWRKSSQDKSKAAKLWEFKIYRCHTHHTTGQQNGMPGAPSSFLQSAPLQDTCSPRFQLLGAREPLALTLHPSIWWSPRPTLSLGCKSAWVAILVLVVVMHVRG</sequence>
<dbReference type="Gramene" id="TraesRN4B0100090400.1">
    <property type="protein sequence ID" value="TraesRN4B0100090400.1"/>
    <property type="gene ID" value="TraesRN4B0100090400"/>
</dbReference>
<evidence type="ECO:0000256" key="3">
    <source>
        <dbReference type="ARBA" id="ARBA00022679"/>
    </source>
</evidence>
<dbReference type="PaxDb" id="4565-Traes_4BS_C33F45572.2"/>
<dbReference type="Gramene" id="TraesCS4B02G040600.1">
    <property type="protein sequence ID" value="TraesCS4B02G040600.1"/>
    <property type="gene ID" value="TraesCS4B02G040600"/>
</dbReference>